<protein>
    <submittedName>
        <fullName evidence="6">Nickel ABC transporter ATP-binding protein</fullName>
    </submittedName>
</protein>
<dbReference type="Pfam" id="PF00005">
    <property type="entry name" value="ABC_tran"/>
    <property type="match status" value="1"/>
</dbReference>
<dbReference type="SUPFAM" id="SSF52540">
    <property type="entry name" value="P-loop containing nucleoside triphosphate hydrolases"/>
    <property type="match status" value="1"/>
</dbReference>
<proteinExistence type="inferred from homology"/>
<evidence type="ECO:0000256" key="3">
    <source>
        <dbReference type="ARBA" id="ARBA00022741"/>
    </source>
</evidence>
<feature type="domain" description="ABC transporter" evidence="5">
    <location>
        <begin position="2"/>
        <end position="234"/>
    </location>
</feature>
<name>A0A3D8I4U4_9HELI</name>
<reference evidence="6 7" key="1">
    <citation type="submission" date="2018-04" db="EMBL/GenBank/DDBJ databases">
        <title>Novel Campyloabacter and Helicobacter Species and Strains.</title>
        <authorList>
            <person name="Mannion A.J."/>
            <person name="Shen Z."/>
            <person name="Fox J.G."/>
        </authorList>
    </citation>
    <scope>NUCLEOTIDE SEQUENCE [LARGE SCALE GENOMIC DNA]</scope>
    <source>
        <strain evidence="6 7">MIT 98-6070</strain>
    </source>
</reference>
<dbReference type="InterPro" id="IPR003439">
    <property type="entry name" value="ABC_transporter-like_ATP-bd"/>
</dbReference>
<organism evidence="6 7">
    <name type="scientific">Helicobacter marmotae</name>
    <dbReference type="NCBI Taxonomy" id="152490"/>
    <lineage>
        <taxon>Bacteria</taxon>
        <taxon>Pseudomonadati</taxon>
        <taxon>Campylobacterota</taxon>
        <taxon>Epsilonproteobacteria</taxon>
        <taxon>Campylobacterales</taxon>
        <taxon>Helicobacteraceae</taxon>
        <taxon>Helicobacter</taxon>
    </lineage>
</organism>
<keyword evidence="3" id="KW-0547">Nucleotide-binding</keyword>
<dbReference type="PANTHER" id="PTHR43776">
    <property type="entry name" value="TRANSPORT ATP-BINDING PROTEIN"/>
    <property type="match status" value="1"/>
</dbReference>
<sequence length="234" mass="26310">MLELRDVSYTYTSYRVFARHTRHILRDISLKLDFNDTLAIMGRSGCGKSTLAKIACGLLTPNVRKDSTQVLFCSKPLLLRSLAQRRAFYAQVQILFQDCIGSLNPTLSCVENCLEPLMYLKGIHKEQGIEQLRVLAKDLGLSDDILFRQVGGISGGEAQRICLLRALSIEPKLLILDESTSGLDYELAMMIIAYLKQWRLATGASILLITHDDEVAYRLCDRVRIINSQGMLEP</sequence>
<gene>
    <name evidence="6" type="ORF">CQA63_04200</name>
</gene>
<dbReference type="AlphaFoldDB" id="A0A3D8I4U4"/>
<dbReference type="PANTHER" id="PTHR43776:SF7">
    <property type="entry name" value="D,D-DIPEPTIDE TRANSPORT ATP-BINDING PROTEIN DDPF-RELATED"/>
    <property type="match status" value="1"/>
</dbReference>
<evidence type="ECO:0000259" key="5">
    <source>
        <dbReference type="PROSITE" id="PS50893"/>
    </source>
</evidence>
<evidence type="ECO:0000256" key="4">
    <source>
        <dbReference type="ARBA" id="ARBA00022840"/>
    </source>
</evidence>
<dbReference type="GO" id="GO:0005524">
    <property type="term" value="F:ATP binding"/>
    <property type="evidence" value="ECO:0007669"/>
    <property type="project" value="UniProtKB-KW"/>
</dbReference>
<dbReference type="SMART" id="SM00382">
    <property type="entry name" value="AAA"/>
    <property type="match status" value="1"/>
</dbReference>
<keyword evidence="7" id="KW-1185">Reference proteome</keyword>
<dbReference type="Proteomes" id="UP000256599">
    <property type="component" value="Unassembled WGS sequence"/>
</dbReference>
<dbReference type="GO" id="GO:0055085">
    <property type="term" value="P:transmembrane transport"/>
    <property type="evidence" value="ECO:0007669"/>
    <property type="project" value="UniProtKB-ARBA"/>
</dbReference>
<accession>A0A3D8I4U4</accession>
<keyword evidence="2" id="KW-0813">Transport</keyword>
<dbReference type="PROSITE" id="PS00211">
    <property type="entry name" value="ABC_TRANSPORTER_1"/>
    <property type="match status" value="1"/>
</dbReference>
<comment type="similarity">
    <text evidence="1">Belongs to the ABC transporter superfamily.</text>
</comment>
<dbReference type="GO" id="GO:0016887">
    <property type="term" value="F:ATP hydrolysis activity"/>
    <property type="evidence" value="ECO:0007669"/>
    <property type="project" value="InterPro"/>
</dbReference>
<dbReference type="InterPro" id="IPR027417">
    <property type="entry name" value="P-loop_NTPase"/>
</dbReference>
<dbReference type="InterPro" id="IPR050319">
    <property type="entry name" value="ABC_transp_ATP-bind"/>
</dbReference>
<dbReference type="PROSITE" id="PS50893">
    <property type="entry name" value="ABC_TRANSPORTER_2"/>
    <property type="match status" value="1"/>
</dbReference>
<evidence type="ECO:0000256" key="2">
    <source>
        <dbReference type="ARBA" id="ARBA00022448"/>
    </source>
</evidence>
<dbReference type="InterPro" id="IPR003593">
    <property type="entry name" value="AAA+_ATPase"/>
</dbReference>
<dbReference type="EMBL" id="NXLR01000005">
    <property type="protein sequence ID" value="RDU60159.1"/>
    <property type="molecule type" value="Genomic_DNA"/>
</dbReference>
<evidence type="ECO:0000313" key="6">
    <source>
        <dbReference type="EMBL" id="RDU60159.1"/>
    </source>
</evidence>
<dbReference type="Gene3D" id="3.40.50.300">
    <property type="entry name" value="P-loop containing nucleotide triphosphate hydrolases"/>
    <property type="match status" value="1"/>
</dbReference>
<evidence type="ECO:0000313" key="7">
    <source>
        <dbReference type="Proteomes" id="UP000256599"/>
    </source>
</evidence>
<dbReference type="OrthoDB" id="9814623at2"/>
<evidence type="ECO:0000256" key="1">
    <source>
        <dbReference type="ARBA" id="ARBA00005417"/>
    </source>
</evidence>
<keyword evidence="4 6" id="KW-0067">ATP-binding</keyword>
<comment type="caution">
    <text evidence="6">The sequence shown here is derived from an EMBL/GenBank/DDBJ whole genome shotgun (WGS) entry which is preliminary data.</text>
</comment>
<dbReference type="InterPro" id="IPR017871">
    <property type="entry name" value="ABC_transporter-like_CS"/>
</dbReference>